<dbReference type="GO" id="GO:0016787">
    <property type="term" value="F:hydrolase activity"/>
    <property type="evidence" value="ECO:0007669"/>
    <property type="project" value="UniProtKB-KW"/>
</dbReference>
<keyword evidence="2" id="KW-0378">Hydrolase</keyword>
<dbReference type="Pfam" id="PF00561">
    <property type="entry name" value="Abhydrolase_1"/>
    <property type="match status" value="1"/>
</dbReference>
<evidence type="ECO:0000313" key="3">
    <source>
        <dbReference type="Proteomes" id="UP000254410"/>
    </source>
</evidence>
<dbReference type="Gene3D" id="3.40.50.1820">
    <property type="entry name" value="alpha/beta hydrolase"/>
    <property type="match status" value="1"/>
</dbReference>
<evidence type="ECO:0000313" key="2">
    <source>
        <dbReference type="EMBL" id="AZC00492.1"/>
    </source>
</evidence>
<feature type="domain" description="AB hydrolase-1" evidence="1">
    <location>
        <begin position="51"/>
        <end position="216"/>
    </location>
</feature>
<proteinExistence type="predicted"/>
<organism evidence="2 3">
    <name type="scientific">Acinetobacter pittii</name>
    <name type="common">Acinetobacter genomosp. 3</name>
    <dbReference type="NCBI Taxonomy" id="48296"/>
    <lineage>
        <taxon>Bacteria</taxon>
        <taxon>Pseudomonadati</taxon>
        <taxon>Pseudomonadota</taxon>
        <taxon>Gammaproteobacteria</taxon>
        <taxon>Moraxellales</taxon>
        <taxon>Moraxellaceae</taxon>
        <taxon>Acinetobacter</taxon>
        <taxon>Acinetobacter calcoaceticus/baumannii complex</taxon>
    </lineage>
</organism>
<dbReference type="InterPro" id="IPR029058">
    <property type="entry name" value="AB_hydrolase_fold"/>
</dbReference>
<accession>A0A3G6YJA6</accession>
<dbReference type="Proteomes" id="UP000254410">
    <property type="component" value="Chromosome"/>
</dbReference>
<dbReference type="SUPFAM" id="SSF53474">
    <property type="entry name" value="alpha/beta-Hydrolases"/>
    <property type="match status" value="1"/>
</dbReference>
<evidence type="ECO:0000259" key="1">
    <source>
        <dbReference type="Pfam" id="PF00561"/>
    </source>
</evidence>
<reference evidence="2 3" key="2">
    <citation type="submission" date="2018-12" db="EMBL/GenBank/DDBJ databases">
        <title>Molecular Epidemiology of Emerging Carbapenem-Resistance in Acinetobacter nosocomialis and Acinetobacter pittii in Taiwan, 2010-2014.</title>
        <authorList>
            <person name="Huang W.-C."/>
            <person name="Wang H.-Y."/>
            <person name="Lai J.-F."/>
            <person name="Lauderdale T.-L."/>
            <person name="Sytwu H.-K."/>
        </authorList>
    </citation>
    <scope>NUCLEOTIDE SEQUENCE [LARGE SCALE GENOMIC DNA]</scope>
    <source>
        <strain evidence="2 3">2014S06-099</strain>
    </source>
</reference>
<reference evidence="2 3" key="1">
    <citation type="submission" date="2018-11" db="EMBL/GenBank/DDBJ databases">
        <authorList>
            <person name="Kuo S.-C."/>
            <person name="Chen F.-J."/>
            <person name="Liao Y.-C."/>
        </authorList>
    </citation>
    <scope>NUCLEOTIDE SEQUENCE [LARGE SCALE GENOMIC DNA]</scope>
    <source>
        <strain evidence="2 3">2014S06-099</strain>
    </source>
</reference>
<gene>
    <name evidence="2" type="ORF">DKE52_008565</name>
</gene>
<dbReference type="InterPro" id="IPR000073">
    <property type="entry name" value="AB_hydrolase_1"/>
</dbReference>
<sequence>MNQKTLSVVLIPGYMLDESLWNELIDEMPKEWNIYRATLKQGQTIKEIAQNIVEHAPQSFVLIGFSLGGYIARSIAEQFPEKVKALILIASSLRSDTEEQKSQKLTAIKLNSGKNFHGLSSISIEKTLHPSNVQNRTLVKRIQEMGKALGYEEFVKQSMLDRSSYDMSKITCPTLIISGADDQLRSKEEVIELLDQLPHAKLEIIKNTGHMIPIEQPKSLASVISIWLSEKNLGSS</sequence>
<name>A0A3G6YJA6_ACIPI</name>
<dbReference type="EMBL" id="CP033540">
    <property type="protein sequence ID" value="AZC00492.1"/>
    <property type="molecule type" value="Genomic_DNA"/>
</dbReference>
<dbReference type="PRINTS" id="PR00111">
    <property type="entry name" value="ABHYDROLASE"/>
</dbReference>
<protein>
    <submittedName>
        <fullName evidence="2">Alpha/beta hydrolase</fullName>
    </submittedName>
</protein>
<dbReference type="AlphaFoldDB" id="A0A3G6YJA6"/>
<dbReference type="InterPro" id="IPR050266">
    <property type="entry name" value="AB_hydrolase_sf"/>
</dbReference>
<dbReference type="PANTHER" id="PTHR43798">
    <property type="entry name" value="MONOACYLGLYCEROL LIPASE"/>
    <property type="match status" value="1"/>
</dbReference>